<keyword evidence="17" id="KW-1185">Reference proteome</keyword>
<feature type="transmembrane region" description="Helical" evidence="13">
    <location>
        <begin position="354"/>
        <end position="376"/>
    </location>
</feature>
<dbReference type="GO" id="GO:0005524">
    <property type="term" value="F:ATP binding"/>
    <property type="evidence" value="ECO:0007669"/>
    <property type="project" value="UniProtKB-KW"/>
</dbReference>
<dbReference type="SMART" id="SM00304">
    <property type="entry name" value="HAMP"/>
    <property type="match status" value="1"/>
</dbReference>
<evidence type="ECO:0000256" key="6">
    <source>
        <dbReference type="ARBA" id="ARBA00022692"/>
    </source>
</evidence>
<gene>
    <name evidence="16" type="ORF">NUM_64200</name>
</gene>
<dbReference type="Gene3D" id="6.10.340.10">
    <property type="match status" value="1"/>
</dbReference>
<evidence type="ECO:0000256" key="5">
    <source>
        <dbReference type="ARBA" id="ARBA00022679"/>
    </source>
</evidence>
<feature type="compositionally biased region" description="Basic and acidic residues" evidence="12">
    <location>
        <begin position="852"/>
        <end position="865"/>
    </location>
</feature>
<dbReference type="InterPro" id="IPR036890">
    <property type="entry name" value="HATPase_C_sf"/>
</dbReference>
<feature type="domain" description="HAMP" evidence="14">
    <location>
        <begin position="377"/>
        <end position="454"/>
    </location>
</feature>
<keyword evidence="13" id="KW-0472">Membrane</keyword>
<dbReference type="Pfam" id="PF00672">
    <property type="entry name" value="HAMP"/>
    <property type="match status" value="1"/>
</dbReference>
<dbReference type="Pfam" id="PF08376">
    <property type="entry name" value="NIT"/>
    <property type="match status" value="1"/>
</dbReference>
<feature type="compositionally biased region" description="Basic and acidic residues" evidence="12">
    <location>
        <begin position="963"/>
        <end position="979"/>
    </location>
</feature>
<keyword evidence="4" id="KW-0597">Phosphoprotein</keyword>
<feature type="compositionally biased region" description="Basic and acidic residues" evidence="12">
    <location>
        <begin position="117"/>
        <end position="126"/>
    </location>
</feature>
<evidence type="ECO:0000256" key="2">
    <source>
        <dbReference type="ARBA" id="ARBA00004370"/>
    </source>
</evidence>
<keyword evidence="9" id="KW-0067">ATP-binding</keyword>
<keyword evidence="6 13" id="KW-0812">Transmembrane</keyword>
<dbReference type="Proteomes" id="UP000614996">
    <property type="component" value="Unassembled WGS sequence"/>
</dbReference>
<feature type="compositionally biased region" description="Low complexity" evidence="12">
    <location>
        <begin position="1080"/>
        <end position="1090"/>
    </location>
</feature>
<feature type="domain" description="Histidine kinase/HSP90-like ATPase" evidence="15">
    <location>
        <begin position="567"/>
        <end position="677"/>
    </location>
</feature>
<feature type="compositionally biased region" description="Low complexity" evidence="12">
    <location>
        <begin position="761"/>
        <end position="771"/>
    </location>
</feature>
<feature type="compositionally biased region" description="Pro residues" evidence="12">
    <location>
        <begin position="714"/>
        <end position="730"/>
    </location>
</feature>
<feature type="compositionally biased region" description="Basic and acidic residues" evidence="12">
    <location>
        <begin position="880"/>
        <end position="894"/>
    </location>
</feature>
<dbReference type="GO" id="GO:0004673">
    <property type="term" value="F:protein histidine kinase activity"/>
    <property type="evidence" value="ECO:0007669"/>
    <property type="project" value="UniProtKB-EC"/>
</dbReference>
<feature type="compositionally biased region" description="Polar residues" evidence="12">
    <location>
        <begin position="1152"/>
        <end position="1165"/>
    </location>
</feature>
<evidence type="ECO:0000256" key="11">
    <source>
        <dbReference type="ARBA" id="ARBA00023012"/>
    </source>
</evidence>
<dbReference type="InterPro" id="IPR003660">
    <property type="entry name" value="HAMP_dom"/>
</dbReference>
<dbReference type="Gene3D" id="3.30.565.10">
    <property type="entry name" value="Histidine kinase-like ATPase, C-terminal domain"/>
    <property type="match status" value="1"/>
</dbReference>
<feature type="transmembrane region" description="Helical" evidence="13">
    <location>
        <begin position="50"/>
        <end position="70"/>
    </location>
</feature>
<accession>A0A8J4AGI7</accession>
<feature type="region of interest" description="Disordered" evidence="12">
    <location>
        <begin position="113"/>
        <end position="139"/>
    </location>
</feature>
<dbReference type="PANTHER" id="PTHR44936">
    <property type="entry name" value="SENSOR PROTEIN CREC"/>
    <property type="match status" value="1"/>
</dbReference>
<feature type="region of interest" description="Disordered" evidence="12">
    <location>
        <begin position="268"/>
        <end position="296"/>
    </location>
</feature>
<reference evidence="17" key="1">
    <citation type="journal article" date="2021" name="Int. J. Syst. Evol. Microbiol.">
        <title>Actinocatenispora comari sp. nov., an endophytic actinomycete isolated from aerial parts of Comarum salesowianum.</title>
        <authorList>
            <person name="Oyunbileg N."/>
            <person name="Iizaka Y."/>
            <person name="Hamada M."/>
            <person name="Davaapurev B.O."/>
            <person name="Fukumoto A."/>
            <person name="Tsetseg B."/>
            <person name="Kato F."/>
            <person name="Tamura T."/>
            <person name="Batkhuu J."/>
            <person name="Anzai Y."/>
        </authorList>
    </citation>
    <scope>NUCLEOTIDE SEQUENCE [LARGE SCALE GENOMIC DNA]</scope>
    <source>
        <strain evidence="17">NUM-2625</strain>
    </source>
</reference>
<keyword evidence="10 13" id="KW-1133">Transmembrane helix</keyword>
<name>A0A8J4AGI7_9ACTN</name>
<feature type="compositionally biased region" description="Basic and acidic residues" evidence="12">
    <location>
        <begin position="1183"/>
        <end position="1197"/>
    </location>
</feature>
<evidence type="ECO:0000256" key="7">
    <source>
        <dbReference type="ARBA" id="ARBA00022741"/>
    </source>
</evidence>
<dbReference type="GO" id="GO:0016020">
    <property type="term" value="C:membrane"/>
    <property type="evidence" value="ECO:0007669"/>
    <property type="project" value="UniProtKB-SubCell"/>
</dbReference>
<evidence type="ECO:0000256" key="3">
    <source>
        <dbReference type="ARBA" id="ARBA00012438"/>
    </source>
</evidence>
<proteinExistence type="predicted"/>
<feature type="region of interest" description="Disordered" evidence="12">
    <location>
        <begin position="1"/>
        <end position="40"/>
    </location>
</feature>
<evidence type="ECO:0000313" key="17">
    <source>
        <dbReference type="Proteomes" id="UP000614996"/>
    </source>
</evidence>
<comment type="subcellular location">
    <subcellularLocation>
        <location evidence="2">Membrane</location>
    </subcellularLocation>
</comment>
<feature type="compositionally biased region" description="Low complexity" evidence="12">
    <location>
        <begin position="827"/>
        <end position="842"/>
    </location>
</feature>
<feature type="region of interest" description="Disordered" evidence="12">
    <location>
        <begin position="683"/>
        <end position="1002"/>
    </location>
</feature>
<dbReference type="EMBL" id="BOPO01000130">
    <property type="protein sequence ID" value="GIL31166.1"/>
    <property type="molecule type" value="Genomic_DNA"/>
</dbReference>
<feature type="region of interest" description="Disordered" evidence="12">
    <location>
        <begin position="1016"/>
        <end position="1242"/>
    </location>
</feature>
<keyword evidence="8" id="KW-0418">Kinase</keyword>
<evidence type="ECO:0000256" key="10">
    <source>
        <dbReference type="ARBA" id="ARBA00022989"/>
    </source>
</evidence>
<feature type="compositionally biased region" description="Basic and acidic residues" evidence="12">
    <location>
        <begin position="773"/>
        <end position="791"/>
    </location>
</feature>
<dbReference type="Pfam" id="PF02518">
    <property type="entry name" value="HATPase_c"/>
    <property type="match status" value="1"/>
</dbReference>
<comment type="catalytic activity">
    <reaction evidence="1">
        <text>ATP + protein L-histidine = ADP + protein N-phospho-L-histidine.</text>
        <dbReference type="EC" id="2.7.13.3"/>
    </reaction>
</comment>
<dbReference type="InterPro" id="IPR050980">
    <property type="entry name" value="2C_sensor_his_kinase"/>
</dbReference>
<sequence length="1242" mass="133235">MVARPDKHKQSRSLGRRQQVSKRTAATQAGRQRRRRPIPRLSDVRIQSKLGLILVVPVLAVVALAGIELANAGQTLSEARRVDATLKLSTQAGNLIEQLQDERLDAAEAMMSKGRSGHSDLADQFKKQSSATDDSIGSYRAERDKLNGASDDISGNLTVIDDQLDSLTKTGRSEVLSSSSEATVASVTFRYQVLISELLDLRDSMTHLTNDRSLSSELTANAALSDAKEYAAQEQLALLRVIDDSSGFDATSFETFLGTLTDQQSAYDSFNRSASDDQKQELEESVSGPQVQDSTRLETDARTVGLNNHLGIQASDWNSAMSKRINAIRTVEKVLDANAAAHAKATVASVVRQVIAEAGAGLVVLVIAILLALLVARAMARSLRRLREGALQVAYEGLPQAVGQLESAESIGGMTPEEIAGQVRDPIQVRGRDEIGQVSEAFNVVHREAVRVAAAQAVLRASVSTMFINLARRSQLLVDRLIGHLDRLEQGEEDPDRLAQLFQLDHLATRMRRNDENLLVLAGADSTRARREAAPLGDVLRAAQSEVEQYTRIEFGVVDRDVEVEATAVNDVVHLVAELLDNATAFSSPDTAVVVDARRVGDRAIVQIEDRGIGMSGDVLAEVNERLANPPLVDVAVSRMMGLVVVGRLASRLGIKIELRPAPERGTVADVVLPAAVLVPTERPGVRPTELPSQGGPLALETGSGRSTREPSRPVAPEPADPMPGIPFQPPARDSLADAANGHRLNNGSSALPRRQPGQPDEPTTADPTPTRGADEPIRRSLFDPPPRKLAQEQTGSFDAPPPPEPYEQSRPAAYQQPEPTAFEQTSYQQPEPQSFEQQSEPAPYQRLTGAEPDRTASLRRDDSRPPVSAADDTVTFDRIPAEPPRRSLDDSVRRAPQRPVSDPEPANESIAGTLGGHDPWAEPPARPMADDLTVETPQLPGRDVWSPAEPAPAEPATATHQRRYDGRSDEEISAHRGLDSATPEPEHGSGAGRAEIIPRNVDDTMELPIFREVESAWFRTSPSRPRTAPAVGAPPAPVASAARPAGVTATRAQEAPVRAAEPKKRPTVLPTRVPSGGDAPRNQPAARPAEPARRPAESGPARSATPPMPGTPLNRPMAEMPPSRTAEVPSEGRPDIDPWRSAADKGWQAASAITTPRESDTTSAGLPIRRPMAQLVPGGIEEASRPKSQARERSPEAVRGLLSAYHRGVQRGRAGGGDSPRAGAAPGHRSTGNGAGEEQEA</sequence>
<dbReference type="SMART" id="SM00387">
    <property type="entry name" value="HATPase_c"/>
    <property type="match status" value="1"/>
</dbReference>
<dbReference type="CDD" id="cd06225">
    <property type="entry name" value="HAMP"/>
    <property type="match status" value="1"/>
</dbReference>
<feature type="compositionally biased region" description="Low complexity" evidence="12">
    <location>
        <begin position="1039"/>
        <end position="1048"/>
    </location>
</feature>
<evidence type="ECO:0000256" key="12">
    <source>
        <dbReference type="SAM" id="MobiDB-lite"/>
    </source>
</evidence>
<dbReference type="InterPro" id="IPR003594">
    <property type="entry name" value="HATPase_dom"/>
</dbReference>
<dbReference type="EC" id="2.7.13.3" evidence="3"/>
<comment type="caution">
    <text evidence="16">The sequence shown here is derived from an EMBL/GenBank/DDBJ whole genome shotgun (WGS) entry which is preliminary data.</text>
</comment>
<evidence type="ECO:0000256" key="4">
    <source>
        <dbReference type="ARBA" id="ARBA00022553"/>
    </source>
</evidence>
<dbReference type="AlphaFoldDB" id="A0A8J4AGI7"/>
<dbReference type="PANTHER" id="PTHR44936:SF9">
    <property type="entry name" value="SENSOR PROTEIN CREC"/>
    <property type="match status" value="1"/>
</dbReference>
<evidence type="ECO:0000313" key="16">
    <source>
        <dbReference type="EMBL" id="GIL31166.1"/>
    </source>
</evidence>
<keyword evidence="5" id="KW-0808">Transferase</keyword>
<evidence type="ECO:0000259" key="14">
    <source>
        <dbReference type="SMART" id="SM00304"/>
    </source>
</evidence>
<dbReference type="SUPFAM" id="SSF55874">
    <property type="entry name" value="ATPase domain of HSP90 chaperone/DNA topoisomerase II/histidine kinase"/>
    <property type="match status" value="1"/>
</dbReference>
<evidence type="ECO:0000256" key="1">
    <source>
        <dbReference type="ARBA" id="ARBA00000085"/>
    </source>
</evidence>
<dbReference type="InterPro" id="IPR013587">
    <property type="entry name" value="Nitrate/nitrite_sensing"/>
</dbReference>
<evidence type="ECO:0000256" key="8">
    <source>
        <dbReference type="ARBA" id="ARBA00022777"/>
    </source>
</evidence>
<organism evidence="16 17">
    <name type="scientific">Actinocatenispora comari</name>
    <dbReference type="NCBI Taxonomy" id="2807577"/>
    <lineage>
        <taxon>Bacteria</taxon>
        <taxon>Bacillati</taxon>
        <taxon>Actinomycetota</taxon>
        <taxon>Actinomycetes</taxon>
        <taxon>Micromonosporales</taxon>
        <taxon>Micromonosporaceae</taxon>
        <taxon>Actinocatenispora</taxon>
    </lineage>
</organism>
<evidence type="ECO:0000259" key="15">
    <source>
        <dbReference type="SMART" id="SM00387"/>
    </source>
</evidence>
<feature type="compositionally biased region" description="Basic residues" evidence="12">
    <location>
        <begin position="1"/>
        <end position="15"/>
    </location>
</feature>
<evidence type="ECO:0000256" key="13">
    <source>
        <dbReference type="SAM" id="Phobius"/>
    </source>
</evidence>
<evidence type="ECO:0000256" key="9">
    <source>
        <dbReference type="ARBA" id="ARBA00022840"/>
    </source>
</evidence>
<dbReference type="GO" id="GO:0000160">
    <property type="term" value="P:phosphorelay signal transduction system"/>
    <property type="evidence" value="ECO:0007669"/>
    <property type="project" value="UniProtKB-KW"/>
</dbReference>
<protein>
    <recommendedName>
        <fullName evidence="3">histidine kinase</fullName>
        <ecNumber evidence="3">2.7.13.3</ecNumber>
    </recommendedName>
</protein>
<keyword evidence="11" id="KW-0902">Two-component regulatory system</keyword>
<keyword evidence="7" id="KW-0547">Nucleotide-binding</keyword>